<reference evidence="3 4" key="1">
    <citation type="submission" date="2024-04" db="EMBL/GenBank/DDBJ databases">
        <authorList>
            <consortium name="Genoscope - CEA"/>
            <person name="William W."/>
        </authorList>
    </citation>
    <scope>NUCLEOTIDE SEQUENCE [LARGE SCALE GENOMIC DNA]</scope>
</reference>
<dbReference type="Proteomes" id="UP001497497">
    <property type="component" value="Unassembled WGS sequence"/>
</dbReference>
<feature type="chain" id="PRO_5043673965" evidence="2">
    <location>
        <begin position="23"/>
        <end position="323"/>
    </location>
</feature>
<keyword evidence="4" id="KW-1185">Reference proteome</keyword>
<evidence type="ECO:0000313" key="4">
    <source>
        <dbReference type="Proteomes" id="UP001497497"/>
    </source>
</evidence>
<evidence type="ECO:0000256" key="1">
    <source>
        <dbReference type="SAM" id="Phobius"/>
    </source>
</evidence>
<gene>
    <name evidence="3" type="ORF">GSLYS_00002554001</name>
</gene>
<keyword evidence="1" id="KW-1133">Transmembrane helix</keyword>
<keyword evidence="2" id="KW-0732">Signal</keyword>
<dbReference type="AlphaFoldDB" id="A0AAV2H7D7"/>
<proteinExistence type="predicted"/>
<keyword evidence="1" id="KW-0472">Membrane</keyword>
<keyword evidence="1" id="KW-0812">Transmembrane</keyword>
<evidence type="ECO:0000256" key="2">
    <source>
        <dbReference type="SAM" id="SignalP"/>
    </source>
</evidence>
<evidence type="ECO:0000313" key="3">
    <source>
        <dbReference type="EMBL" id="CAL1528384.1"/>
    </source>
</evidence>
<dbReference type="EMBL" id="CAXITT010000032">
    <property type="protein sequence ID" value="CAL1528384.1"/>
    <property type="molecule type" value="Genomic_DNA"/>
</dbReference>
<sequence>MCWLGKIKILVILIILNKFSCGQEIQMFAIRQEDCNTKCTSGLISNVDKIFFNTTVKLKKDLQKNSIVRFEIMPKTSMEFKLLFSVDINSECTENKKTDNYYHCSKISEDAYNISIYSQVLPLFTEASIRGVIKHYNQTEMAGDEIKLPKIVEPTDVTGILTVNGNNITDEDACKFIIDKDVLRIDIEYVCMGQATPCLIEISSNDSTNIDVGENRAVFKRFLYQEITINVKIKYALCRLDLAYKHMECNVTKRGQSYQRITLIIVICTGILTLIVFLLTIYSCFKVIANQRKSALSAKEFAENPDELDPLNMKGNKNPPCWC</sequence>
<organism evidence="3 4">
    <name type="scientific">Lymnaea stagnalis</name>
    <name type="common">Great pond snail</name>
    <name type="synonym">Helix stagnalis</name>
    <dbReference type="NCBI Taxonomy" id="6523"/>
    <lineage>
        <taxon>Eukaryota</taxon>
        <taxon>Metazoa</taxon>
        <taxon>Spiralia</taxon>
        <taxon>Lophotrochozoa</taxon>
        <taxon>Mollusca</taxon>
        <taxon>Gastropoda</taxon>
        <taxon>Heterobranchia</taxon>
        <taxon>Euthyneura</taxon>
        <taxon>Panpulmonata</taxon>
        <taxon>Hygrophila</taxon>
        <taxon>Lymnaeoidea</taxon>
        <taxon>Lymnaeidae</taxon>
        <taxon>Lymnaea</taxon>
    </lineage>
</organism>
<name>A0AAV2H7D7_LYMST</name>
<protein>
    <submittedName>
        <fullName evidence="3">Uncharacterized protein</fullName>
    </submittedName>
</protein>
<feature type="signal peptide" evidence="2">
    <location>
        <begin position="1"/>
        <end position="22"/>
    </location>
</feature>
<comment type="caution">
    <text evidence="3">The sequence shown here is derived from an EMBL/GenBank/DDBJ whole genome shotgun (WGS) entry which is preliminary data.</text>
</comment>
<accession>A0AAV2H7D7</accession>
<feature type="transmembrane region" description="Helical" evidence="1">
    <location>
        <begin position="261"/>
        <end position="285"/>
    </location>
</feature>